<name>A0ABR2IAE8_9PEZI</name>
<dbReference type="Pfam" id="PF07992">
    <property type="entry name" value="Pyr_redox_2"/>
    <property type="match status" value="1"/>
</dbReference>
<sequence length="439" mass="48581">MSTGSYSLRNTIVVLLHLLYKLLRVVLSFLTANFFFQPESLELSMSEKPTAPMKNIVIVGGSYAAVNTAHRILKHAKKSGVTQEAFKVTLVSRDSHFYWNIASPRALIPGQFTDEQVSRPIAEGFRQYASQFEFVLASLSRVDVEAKRIEVVDIDASKEYRRTLQYDYLILATGSSTKASEVPFKSRGSTEATMAALHDFQNRIGSSRTIAIVGGGATGVETAGEIKFEYGDKKEVILINSPSELLTGRPDKVTRTALQMLQDLHVDVRLNTRVLGTETLEDGRTQLTLSGSGGNNTATKDDKLVTDLYIPTHGEKPNSSYLPAAFLGKTGHIRVGTYLDVEGADGVYALGDVTDLEPAQFLFLEFQSKHIAKNMLLVLGGKPQRPYKPSTFTIMGLQIGRNQSTGHYNNFKFPSWLFAYVRKTLYTEWLPGTVDGSRM</sequence>
<accession>A0ABR2IAE8</accession>
<keyword evidence="2" id="KW-0285">Flavoprotein</keyword>
<dbReference type="PANTHER" id="PTHR43735:SF3">
    <property type="entry name" value="FERROPTOSIS SUPPRESSOR PROTEIN 1"/>
    <property type="match status" value="1"/>
</dbReference>
<dbReference type="PANTHER" id="PTHR43735">
    <property type="entry name" value="APOPTOSIS-INDUCING FACTOR 1"/>
    <property type="match status" value="1"/>
</dbReference>
<comment type="similarity">
    <text evidence="1">Belongs to the FAD-dependent oxidoreductase family.</text>
</comment>
<reference evidence="7 8" key="1">
    <citation type="journal article" date="2024" name="IMA Fungus">
        <title>Apiospora arundinis, a panoply of carbohydrate-active enzymes and secondary metabolites.</title>
        <authorList>
            <person name="Sorensen T."/>
            <person name="Petersen C."/>
            <person name="Muurmann A.T."/>
            <person name="Christiansen J.V."/>
            <person name="Brundto M.L."/>
            <person name="Overgaard C.K."/>
            <person name="Boysen A.T."/>
            <person name="Wollenberg R.D."/>
            <person name="Larsen T.O."/>
            <person name="Sorensen J.L."/>
            <person name="Nielsen K.L."/>
            <person name="Sondergaard T.E."/>
        </authorList>
    </citation>
    <scope>NUCLEOTIDE SEQUENCE [LARGE SCALE GENOMIC DNA]</scope>
    <source>
        <strain evidence="7 8">AAU 773</strain>
    </source>
</reference>
<protein>
    <submittedName>
        <fullName evidence="7">Nucleotide-binding domain-containing protein</fullName>
    </submittedName>
</protein>
<proteinExistence type="inferred from homology"/>
<evidence type="ECO:0000256" key="5">
    <source>
        <dbReference type="SAM" id="Phobius"/>
    </source>
</evidence>
<evidence type="ECO:0000259" key="6">
    <source>
        <dbReference type="Pfam" id="PF07992"/>
    </source>
</evidence>
<keyword evidence="8" id="KW-1185">Reference proteome</keyword>
<keyword evidence="4" id="KW-0560">Oxidoreductase</keyword>
<feature type="transmembrane region" description="Helical" evidence="5">
    <location>
        <begin position="12"/>
        <end position="36"/>
    </location>
</feature>
<keyword evidence="5" id="KW-0812">Transmembrane</keyword>
<feature type="domain" description="FAD/NAD(P)-binding" evidence="6">
    <location>
        <begin position="55"/>
        <end position="358"/>
    </location>
</feature>
<gene>
    <name evidence="7" type="ORF">PGQ11_010649</name>
</gene>
<organism evidence="7 8">
    <name type="scientific">Apiospora arundinis</name>
    <dbReference type="NCBI Taxonomy" id="335852"/>
    <lineage>
        <taxon>Eukaryota</taxon>
        <taxon>Fungi</taxon>
        <taxon>Dikarya</taxon>
        <taxon>Ascomycota</taxon>
        <taxon>Pezizomycotina</taxon>
        <taxon>Sordariomycetes</taxon>
        <taxon>Xylariomycetidae</taxon>
        <taxon>Amphisphaeriales</taxon>
        <taxon>Apiosporaceae</taxon>
        <taxon>Apiospora</taxon>
    </lineage>
</organism>
<dbReference type="Gene3D" id="3.50.50.100">
    <property type="match status" value="1"/>
</dbReference>
<comment type="caution">
    <text evidence="7">The sequence shown here is derived from an EMBL/GenBank/DDBJ whole genome shotgun (WGS) entry which is preliminary data.</text>
</comment>
<dbReference type="EMBL" id="JAPCWZ010000006">
    <property type="protein sequence ID" value="KAK8859915.1"/>
    <property type="molecule type" value="Genomic_DNA"/>
</dbReference>
<keyword evidence="3" id="KW-0274">FAD</keyword>
<evidence type="ECO:0000256" key="2">
    <source>
        <dbReference type="ARBA" id="ARBA00022630"/>
    </source>
</evidence>
<keyword evidence="5" id="KW-1133">Transmembrane helix</keyword>
<evidence type="ECO:0000256" key="3">
    <source>
        <dbReference type="ARBA" id="ARBA00022827"/>
    </source>
</evidence>
<dbReference type="SUPFAM" id="SSF51905">
    <property type="entry name" value="FAD/NAD(P)-binding domain"/>
    <property type="match status" value="2"/>
</dbReference>
<evidence type="ECO:0000256" key="4">
    <source>
        <dbReference type="ARBA" id="ARBA00023002"/>
    </source>
</evidence>
<dbReference type="PRINTS" id="PR00368">
    <property type="entry name" value="FADPNR"/>
</dbReference>
<evidence type="ECO:0000256" key="1">
    <source>
        <dbReference type="ARBA" id="ARBA00006442"/>
    </source>
</evidence>
<dbReference type="PRINTS" id="PR00411">
    <property type="entry name" value="PNDRDTASEI"/>
</dbReference>
<dbReference type="InterPro" id="IPR023753">
    <property type="entry name" value="FAD/NAD-binding_dom"/>
</dbReference>
<evidence type="ECO:0000313" key="8">
    <source>
        <dbReference type="Proteomes" id="UP001390339"/>
    </source>
</evidence>
<dbReference type="Proteomes" id="UP001390339">
    <property type="component" value="Unassembled WGS sequence"/>
</dbReference>
<evidence type="ECO:0000313" key="7">
    <source>
        <dbReference type="EMBL" id="KAK8859915.1"/>
    </source>
</evidence>
<keyword evidence="5" id="KW-0472">Membrane</keyword>
<dbReference type="InterPro" id="IPR036188">
    <property type="entry name" value="FAD/NAD-bd_sf"/>
</dbReference>